<keyword evidence="6" id="KW-1185">Reference proteome</keyword>
<dbReference type="Gene3D" id="1.20.120.530">
    <property type="entry name" value="GntR ligand-binding domain-like"/>
    <property type="match status" value="1"/>
</dbReference>
<feature type="domain" description="HTH gntR-type" evidence="4">
    <location>
        <begin position="14"/>
        <end position="81"/>
    </location>
</feature>
<dbReference type="InterPro" id="IPR036388">
    <property type="entry name" value="WH-like_DNA-bd_sf"/>
</dbReference>
<evidence type="ECO:0000256" key="1">
    <source>
        <dbReference type="ARBA" id="ARBA00023015"/>
    </source>
</evidence>
<dbReference type="EMBL" id="RDBF01000001">
    <property type="protein sequence ID" value="RLV57119.1"/>
    <property type="molecule type" value="Genomic_DNA"/>
</dbReference>
<reference evidence="5 6" key="1">
    <citation type="submission" date="2018-10" db="EMBL/GenBank/DDBJ databases">
        <title>Aeromicrobium sp. 9W16Y-2 whole genome shotgun sequence.</title>
        <authorList>
            <person name="Li F."/>
        </authorList>
    </citation>
    <scope>NUCLEOTIDE SEQUENCE [LARGE SCALE GENOMIC DNA]</scope>
    <source>
        <strain evidence="5 6">9W16Y-2</strain>
    </source>
</reference>
<dbReference type="SMART" id="SM00345">
    <property type="entry name" value="HTH_GNTR"/>
    <property type="match status" value="1"/>
</dbReference>
<dbReference type="Proteomes" id="UP000282515">
    <property type="component" value="Unassembled WGS sequence"/>
</dbReference>
<evidence type="ECO:0000256" key="2">
    <source>
        <dbReference type="ARBA" id="ARBA00023125"/>
    </source>
</evidence>
<evidence type="ECO:0000256" key="3">
    <source>
        <dbReference type="ARBA" id="ARBA00023163"/>
    </source>
</evidence>
<dbReference type="InterPro" id="IPR011711">
    <property type="entry name" value="GntR_C"/>
</dbReference>
<dbReference type="PROSITE" id="PS50949">
    <property type="entry name" value="HTH_GNTR"/>
    <property type="match status" value="1"/>
</dbReference>
<keyword evidence="1" id="KW-0805">Transcription regulation</keyword>
<dbReference type="InterPro" id="IPR008920">
    <property type="entry name" value="TF_FadR/GntR_C"/>
</dbReference>
<accession>A0A3L8PQK0</accession>
<comment type="caution">
    <text evidence="5">The sequence shown here is derived from an EMBL/GenBank/DDBJ whole genome shotgun (WGS) entry which is preliminary data.</text>
</comment>
<evidence type="ECO:0000313" key="5">
    <source>
        <dbReference type="EMBL" id="RLV57119.1"/>
    </source>
</evidence>
<dbReference type="Gene3D" id="1.10.10.10">
    <property type="entry name" value="Winged helix-like DNA-binding domain superfamily/Winged helix DNA-binding domain"/>
    <property type="match status" value="1"/>
</dbReference>
<proteinExistence type="predicted"/>
<evidence type="ECO:0000313" key="6">
    <source>
        <dbReference type="Proteomes" id="UP000282515"/>
    </source>
</evidence>
<keyword evidence="3" id="KW-0804">Transcription</keyword>
<dbReference type="Pfam" id="PF00392">
    <property type="entry name" value="GntR"/>
    <property type="match status" value="1"/>
</dbReference>
<organism evidence="5 6">
    <name type="scientific">Aeromicrobium phragmitis</name>
    <dbReference type="NCBI Taxonomy" id="2478914"/>
    <lineage>
        <taxon>Bacteria</taxon>
        <taxon>Bacillati</taxon>
        <taxon>Actinomycetota</taxon>
        <taxon>Actinomycetes</taxon>
        <taxon>Propionibacteriales</taxon>
        <taxon>Nocardioidaceae</taxon>
        <taxon>Aeromicrobium</taxon>
    </lineage>
</organism>
<dbReference type="SUPFAM" id="SSF46785">
    <property type="entry name" value="Winged helix' DNA-binding domain"/>
    <property type="match status" value="1"/>
</dbReference>
<dbReference type="SUPFAM" id="SSF48008">
    <property type="entry name" value="GntR ligand-binding domain-like"/>
    <property type="match status" value="1"/>
</dbReference>
<evidence type="ECO:0000259" key="4">
    <source>
        <dbReference type="PROSITE" id="PS50949"/>
    </source>
</evidence>
<dbReference type="InterPro" id="IPR036390">
    <property type="entry name" value="WH_DNA-bd_sf"/>
</dbReference>
<dbReference type="InterPro" id="IPR000524">
    <property type="entry name" value="Tscrpt_reg_HTH_GntR"/>
</dbReference>
<dbReference type="AlphaFoldDB" id="A0A3L8PQK0"/>
<dbReference type="Pfam" id="PF07729">
    <property type="entry name" value="FCD"/>
    <property type="match status" value="1"/>
</dbReference>
<gene>
    <name evidence="5" type="ORF">D9V41_00190</name>
</gene>
<dbReference type="GO" id="GO:0003677">
    <property type="term" value="F:DNA binding"/>
    <property type="evidence" value="ECO:0007669"/>
    <property type="project" value="UniProtKB-KW"/>
</dbReference>
<dbReference type="PANTHER" id="PTHR43537:SF24">
    <property type="entry name" value="GLUCONATE OPERON TRANSCRIPTIONAL REPRESSOR"/>
    <property type="match status" value="1"/>
</dbReference>
<dbReference type="SMART" id="SM00895">
    <property type="entry name" value="FCD"/>
    <property type="match status" value="1"/>
</dbReference>
<keyword evidence="2" id="KW-0238">DNA-binding</keyword>
<dbReference type="PANTHER" id="PTHR43537">
    <property type="entry name" value="TRANSCRIPTIONAL REGULATOR, GNTR FAMILY"/>
    <property type="match status" value="1"/>
</dbReference>
<name>A0A3L8PQK0_9ACTN</name>
<dbReference type="RefSeq" id="WP_121792528.1">
    <property type="nucleotide sequence ID" value="NZ_RDBF01000001.1"/>
</dbReference>
<dbReference type="OrthoDB" id="4164516at2"/>
<dbReference type="GO" id="GO:0003700">
    <property type="term" value="F:DNA-binding transcription factor activity"/>
    <property type="evidence" value="ECO:0007669"/>
    <property type="project" value="InterPro"/>
</dbReference>
<sequence>MSMPADEAAGDVSPSASATAYRKISEAILVGTYAEGEFLDESGLARSVGTSRTPVREALRRLHAERYVDLVPRRGAQVRVITATEMQEIYETRLVIETAALTKICRQRRGAPAGVEQTLEAMEEAGAVQDWFTFARLDQHFHQSLVEHGANRVLADLYHALRPRHIRLAVRTITEGPHRRETIEREHREIVAALESHDAATAVDVLNQHLTAVPELMRAFSH</sequence>
<protein>
    <submittedName>
        <fullName evidence="5">GntR family transcriptional regulator</fullName>
    </submittedName>
</protein>